<gene>
    <name evidence="8" type="ORF">METZ01_LOCUS148489</name>
</gene>
<dbReference type="GO" id="GO:0009245">
    <property type="term" value="P:lipid A biosynthetic process"/>
    <property type="evidence" value="ECO:0007669"/>
    <property type="project" value="UniProtKB-KW"/>
</dbReference>
<dbReference type="PANTHER" id="PTHR30372">
    <property type="entry name" value="LIPID-A-DISACCHARIDE SYNTHASE"/>
    <property type="match status" value="1"/>
</dbReference>
<accession>A0A382A273</accession>
<dbReference type="GO" id="GO:0005543">
    <property type="term" value="F:phospholipid binding"/>
    <property type="evidence" value="ECO:0007669"/>
    <property type="project" value="TreeGrafter"/>
</dbReference>
<dbReference type="GO" id="GO:0016020">
    <property type="term" value="C:membrane"/>
    <property type="evidence" value="ECO:0007669"/>
    <property type="project" value="GOC"/>
</dbReference>
<organism evidence="8">
    <name type="scientific">marine metagenome</name>
    <dbReference type="NCBI Taxonomy" id="408172"/>
    <lineage>
        <taxon>unclassified sequences</taxon>
        <taxon>metagenomes</taxon>
        <taxon>ecological metagenomes</taxon>
    </lineage>
</organism>
<proteinExistence type="predicted"/>
<dbReference type="AlphaFoldDB" id="A0A382A273"/>
<dbReference type="EMBL" id="UINC01023617">
    <property type="protein sequence ID" value="SVA95635.1"/>
    <property type="molecule type" value="Genomic_DNA"/>
</dbReference>
<evidence type="ECO:0000256" key="2">
    <source>
        <dbReference type="ARBA" id="ARBA00022516"/>
    </source>
</evidence>
<reference evidence="8" key="1">
    <citation type="submission" date="2018-05" db="EMBL/GenBank/DDBJ databases">
        <authorList>
            <person name="Lanie J.A."/>
            <person name="Ng W.-L."/>
            <person name="Kazmierczak K.M."/>
            <person name="Andrzejewski T.M."/>
            <person name="Davidsen T.M."/>
            <person name="Wayne K.J."/>
            <person name="Tettelin H."/>
            <person name="Glass J.I."/>
            <person name="Rusch D."/>
            <person name="Podicherti R."/>
            <person name="Tsui H.-C.T."/>
            <person name="Winkler M.E."/>
        </authorList>
    </citation>
    <scope>NUCLEOTIDE SEQUENCE</scope>
</reference>
<dbReference type="Pfam" id="PF02684">
    <property type="entry name" value="LpxB"/>
    <property type="match status" value="1"/>
</dbReference>
<dbReference type="NCBIfam" id="TIGR00215">
    <property type="entry name" value="lpxB"/>
    <property type="match status" value="1"/>
</dbReference>
<sequence>MPNILISCGEPSGDLYAGALTKELITLDPTVRVYGLGGDHLQESGADLVGHYEGLTATGISEALAVLPRSLEIYRSMVARARADRPDVFVAIDFPEINFRLAAALRKLGIPVVYYIGPQAWAWRRGRFETMRRLVDLALVIFPFEEAIYRDAGIPVEFVGHPLVELSAPTEARESFLDSQGLVLTAPTVALLPGSRPNELRAILPELTSAARLIRKQCADVQFIVARAPHLDHELFNSVGALQEVGVPVQIVESRTDDVLAAADVVVTASGTATVQTAIHQRPMVIVYRLSAFTYWLVKTFSHVDKAGMVNLIAGKEIVPELLQERFTANAVAIEVVRFLNDPRAALRTSEMLAQVREQLGAGGVSRRVAERVLAVADTKHA</sequence>
<keyword evidence="5" id="KW-0808">Transferase</keyword>
<dbReference type="EC" id="2.4.1.182" evidence="1"/>
<evidence type="ECO:0000256" key="6">
    <source>
        <dbReference type="ARBA" id="ARBA00023098"/>
    </source>
</evidence>
<evidence type="ECO:0000256" key="1">
    <source>
        <dbReference type="ARBA" id="ARBA00012687"/>
    </source>
</evidence>
<dbReference type="SUPFAM" id="SSF53756">
    <property type="entry name" value="UDP-Glycosyltransferase/glycogen phosphorylase"/>
    <property type="match status" value="1"/>
</dbReference>
<keyword evidence="4" id="KW-0328">Glycosyltransferase</keyword>
<evidence type="ECO:0000256" key="5">
    <source>
        <dbReference type="ARBA" id="ARBA00022679"/>
    </source>
</evidence>
<evidence type="ECO:0000313" key="8">
    <source>
        <dbReference type="EMBL" id="SVA95635.1"/>
    </source>
</evidence>
<keyword evidence="2" id="KW-0444">Lipid biosynthesis</keyword>
<dbReference type="Gene3D" id="3.40.50.2000">
    <property type="entry name" value="Glycogen Phosphorylase B"/>
    <property type="match status" value="1"/>
</dbReference>
<comment type="catalytic activity">
    <reaction evidence="7">
        <text>a lipid X + a UDP-2-N,3-O-bis[(3R)-3-hydroxyacyl]-alpha-D-glucosamine = a lipid A disaccharide + UDP + H(+)</text>
        <dbReference type="Rhea" id="RHEA:67828"/>
        <dbReference type="ChEBI" id="CHEBI:15378"/>
        <dbReference type="ChEBI" id="CHEBI:58223"/>
        <dbReference type="ChEBI" id="CHEBI:137748"/>
        <dbReference type="ChEBI" id="CHEBI:176338"/>
        <dbReference type="ChEBI" id="CHEBI:176343"/>
        <dbReference type="EC" id="2.4.1.182"/>
    </reaction>
</comment>
<dbReference type="InterPro" id="IPR003835">
    <property type="entry name" value="Glyco_trans_19"/>
</dbReference>
<dbReference type="PANTHER" id="PTHR30372:SF4">
    <property type="entry name" value="LIPID-A-DISACCHARIDE SYNTHASE, MITOCHONDRIAL-RELATED"/>
    <property type="match status" value="1"/>
</dbReference>
<keyword evidence="6" id="KW-0443">Lipid metabolism</keyword>
<evidence type="ECO:0000256" key="4">
    <source>
        <dbReference type="ARBA" id="ARBA00022676"/>
    </source>
</evidence>
<evidence type="ECO:0000256" key="3">
    <source>
        <dbReference type="ARBA" id="ARBA00022556"/>
    </source>
</evidence>
<evidence type="ECO:0000256" key="7">
    <source>
        <dbReference type="ARBA" id="ARBA00048975"/>
    </source>
</evidence>
<dbReference type="GO" id="GO:0008915">
    <property type="term" value="F:lipid-A-disaccharide synthase activity"/>
    <property type="evidence" value="ECO:0007669"/>
    <property type="project" value="UniProtKB-EC"/>
</dbReference>
<protein>
    <recommendedName>
        <fullName evidence="1">lipid-A-disaccharide synthase</fullName>
        <ecNumber evidence="1">2.4.1.182</ecNumber>
    </recommendedName>
</protein>
<name>A0A382A273_9ZZZZ</name>
<keyword evidence="3" id="KW-0441">Lipid A biosynthesis</keyword>